<dbReference type="GO" id="GO:0004334">
    <property type="term" value="F:fumarylacetoacetase activity"/>
    <property type="evidence" value="ECO:0007669"/>
    <property type="project" value="UniProtKB-EC"/>
</dbReference>
<dbReference type="InterPro" id="IPR036663">
    <property type="entry name" value="Fumarylacetoacetase_C_sf"/>
</dbReference>
<evidence type="ECO:0000256" key="7">
    <source>
        <dbReference type="ARBA" id="ARBA00022837"/>
    </source>
</evidence>
<evidence type="ECO:0000256" key="3">
    <source>
        <dbReference type="ARBA" id="ARBA00004782"/>
    </source>
</evidence>
<dbReference type="Proteomes" id="UP001368500">
    <property type="component" value="Unassembled WGS sequence"/>
</dbReference>
<organism evidence="14 15">
    <name type="scientific">Pseudaquabacterium rugosum</name>
    <dbReference type="NCBI Taxonomy" id="2984194"/>
    <lineage>
        <taxon>Bacteria</taxon>
        <taxon>Pseudomonadati</taxon>
        <taxon>Pseudomonadota</taxon>
        <taxon>Betaproteobacteria</taxon>
        <taxon>Burkholderiales</taxon>
        <taxon>Sphaerotilaceae</taxon>
        <taxon>Pseudaquabacterium</taxon>
    </lineage>
</organism>
<evidence type="ECO:0000259" key="12">
    <source>
        <dbReference type="Pfam" id="PF01557"/>
    </source>
</evidence>
<dbReference type="RefSeq" id="WP_341375373.1">
    <property type="nucleotide sequence ID" value="NZ_JBBUTF010000015.1"/>
</dbReference>
<keyword evidence="5" id="KW-0479">Metal-binding</keyword>
<dbReference type="InterPro" id="IPR011234">
    <property type="entry name" value="Fumarylacetoacetase-like_C"/>
</dbReference>
<protein>
    <recommendedName>
        <fullName evidence="4">fumarylacetoacetase</fullName>
        <ecNumber evidence="4">3.7.1.2</ecNumber>
    </recommendedName>
</protein>
<gene>
    <name evidence="14" type="primary">fahA</name>
    <name evidence="14" type="ORF">AACH11_16630</name>
</gene>
<dbReference type="InterPro" id="IPR015377">
    <property type="entry name" value="Fumarylacetoacetase_N"/>
</dbReference>
<dbReference type="SUPFAM" id="SSF56529">
    <property type="entry name" value="FAH"/>
    <property type="match status" value="1"/>
</dbReference>
<evidence type="ECO:0000256" key="11">
    <source>
        <dbReference type="SAM" id="MobiDB-lite"/>
    </source>
</evidence>
<keyword evidence="15" id="KW-1185">Reference proteome</keyword>
<dbReference type="InterPro" id="IPR005959">
    <property type="entry name" value="Fumarylacetoacetase"/>
</dbReference>
<keyword evidence="9" id="KW-0828">Tyrosine catabolism</keyword>
<keyword evidence="6 14" id="KW-0378">Hydrolase</keyword>
<dbReference type="Gene3D" id="2.30.30.230">
    <property type="entry name" value="Fumarylacetoacetase, N-terminal domain"/>
    <property type="match status" value="1"/>
</dbReference>
<evidence type="ECO:0000256" key="9">
    <source>
        <dbReference type="ARBA" id="ARBA00022878"/>
    </source>
</evidence>
<dbReference type="SUPFAM" id="SSF63433">
    <property type="entry name" value="Fumarylacetoacetate hydrolase, FAH, N-terminal domain"/>
    <property type="match status" value="2"/>
</dbReference>
<dbReference type="Pfam" id="PF09298">
    <property type="entry name" value="FAA_hydrolase_N"/>
    <property type="match status" value="1"/>
</dbReference>
<keyword evidence="8" id="KW-0460">Magnesium</keyword>
<comment type="pathway">
    <text evidence="3">Amino-acid degradation; L-phenylalanine degradation; acetoacetate and fumarate from L-phenylalanine: step 6/6.</text>
</comment>
<comment type="cofactor">
    <cofactor evidence="1">
        <name>Ca(2+)</name>
        <dbReference type="ChEBI" id="CHEBI:29108"/>
    </cofactor>
</comment>
<feature type="domain" description="Fumarylacetoacetase N-terminal" evidence="13">
    <location>
        <begin position="36"/>
        <end position="74"/>
    </location>
</feature>
<evidence type="ECO:0000256" key="10">
    <source>
        <dbReference type="ARBA" id="ARBA00023232"/>
    </source>
</evidence>
<name>A0ABU9BCS1_9BURK</name>
<evidence type="ECO:0000313" key="15">
    <source>
        <dbReference type="Proteomes" id="UP001368500"/>
    </source>
</evidence>
<evidence type="ECO:0000256" key="5">
    <source>
        <dbReference type="ARBA" id="ARBA00022723"/>
    </source>
</evidence>
<evidence type="ECO:0000259" key="13">
    <source>
        <dbReference type="Pfam" id="PF09298"/>
    </source>
</evidence>
<evidence type="ECO:0000313" key="14">
    <source>
        <dbReference type="EMBL" id="MEK8027591.1"/>
    </source>
</evidence>
<feature type="domain" description="Fumarylacetoacetase-like C-terminal" evidence="12">
    <location>
        <begin position="203"/>
        <end position="470"/>
    </location>
</feature>
<comment type="caution">
    <text evidence="14">The sequence shown here is derived from an EMBL/GenBank/DDBJ whole genome shotgun (WGS) entry which is preliminary data.</text>
</comment>
<proteinExistence type="predicted"/>
<dbReference type="PANTHER" id="PTHR43069">
    <property type="entry name" value="FUMARYLACETOACETASE"/>
    <property type="match status" value="1"/>
</dbReference>
<keyword evidence="10" id="KW-0585">Phenylalanine catabolism</keyword>
<dbReference type="Gene3D" id="3.90.850.10">
    <property type="entry name" value="Fumarylacetoacetase-like, C-terminal domain"/>
    <property type="match status" value="1"/>
</dbReference>
<dbReference type="Pfam" id="PF01557">
    <property type="entry name" value="FAA_hydrolase"/>
    <property type="match status" value="1"/>
</dbReference>
<evidence type="ECO:0000256" key="4">
    <source>
        <dbReference type="ARBA" id="ARBA00012094"/>
    </source>
</evidence>
<accession>A0ABU9BCS1</accession>
<feature type="region of interest" description="Disordered" evidence="11">
    <location>
        <begin position="216"/>
        <end position="237"/>
    </location>
</feature>
<comment type="cofactor">
    <cofactor evidence="2">
        <name>Mg(2+)</name>
        <dbReference type="ChEBI" id="CHEBI:18420"/>
    </cofactor>
</comment>
<dbReference type="NCBIfam" id="TIGR01266">
    <property type="entry name" value="fum_ac_acetase"/>
    <property type="match status" value="1"/>
</dbReference>
<evidence type="ECO:0000256" key="8">
    <source>
        <dbReference type="ARBA" id="ARBA00022842"/>
    </source>
</evidence>
<evidence type="ECO:0000256" key="2">
    <source>
        <dbReference type="ARBA" id="ARBA00001946"/>
    </source>
</evidence>
<reference evidence="14 15" key="1">
    <citation type="submission" date="2024-04" db="EMBL/GenBank/DDBJ databases">
        <title>Novel species of the genus Ideonella isolated from streams.</title>
        <authorList>
            <person name="Lu H."/>
        </authorList>
    </citation>
    <scope>NUCLEOTIDE SEQUENCE [LARGE SCALE GENOMIC DNA]</scope>
    <source>
        <strain evidence="14 15">BYS139W</strain>
    </source>
</reference>
<dbReference type="PANTHER" id="PTHR43069:SF2">
    <property type="entry name" value="FUMARYLACETOACETASE"/>
    <property type="match status" value="1"/>
</dbReference>
<keyword evidence="7" id="KW-0106">Calcium</keyword>
<dbReference type="EC" id="3.7.1.2" evidence="4"/>
<dbReference type="EMBL" id="JBBUTF010000015">
    <property type="protein sequence ID" value="MEK8027591.1"/>
    <property type="molecule type" value="Genomic_DNA"/>
</dbReference>
<evidence type="ECO:0000256" key="6">
    <source>
        <dbReference type="ARBA" id="ARBA00022801"/>
    </source>
</evidence>
<evidence type="ECO:0000256" key="1">
    <source>
        <dbReference type="ARBA" id="ARBA00001913"/>
    </source>
</evidence>
<sequence length="478" mass="49790">MSGSTVRSPALDDSHDPTLRSWVASANADDTDFPIQNLPFGRFRERAPGAAAGRWRIGIAIGDQVLDLAAMAAALDAPSAAGALRGLDPAEGPSGAPAAAAAPPALPLATLLAPLAAGDLIGFMALGAAARRQLRAMLSRALRAGHPAEDALRPCLLPQAAIELGLPCRIGDYTDFYIGIHHATAVGRLFRPDSPLLPNYTWVPIGYHGRASSIVPSGTPIRRPQGQRAPATGEDRPGFGPCQRLDLELELGFLIGEGNALGEPVPVERAGDALFGITLFNDWSARDIQAWEYQPLGPFLSKNFGSTLGAWVVTPEALAPFRGPLRRPAGQAAPLPYLDDPADRAHGAFDITLEVRLQTAAMREAGLAPAVISRSHAGEAAWWTVAQLIAHHTVGGCNLQAGDLLGSGTLSGPAREQAGSLLEATGGGKTAITLPNGEQRRFLEDGDTLSLAGWCERPGARRIGFGPCSGTIVPAPGG</sequence>
<dbReference type="InterPro" id="IPR036462">
    <property type="entry name" value="Fumarylacetoacetase_N_sf"/>
</dbReference>